<feature type="domain" description="HPt" evidence="24">
    <location>
        <begin position="1177"/>
        <end position="1278"/>
    </location>
</feature>
<dbReference type="NCBIfam" id="TIGR00229">
    <property type="entry name" value="sensory_box"/>
    <property type="match status" value="1"/>
</dbReference>
<evidence type="ECO:0000256" key="8">
    <source>
        <dbReference type="ARBA" id="ARBA00022741"/>
    </source>
</evidence>
<evidence type="ECO:0000259" key="23">
    <source>
        <dbReference type="PROSITE" id="PS50113"/>
    </source>
</evidence>
<keyword evidence="9" id="KW-0418">Kinase</keyword>
<evidence type="ECO:0000256" key="5">
    <source>
        <dbReference type="ARBA" id="ARBA00022553"/>
    </source>
</evidence>
<evidence type="ECO:0000256" key="1">
    <source>
        <dbReference type="ARBA" id="ARBA00000085"/>
    </source>
</evidence>
<feature type="domain" description="Response regulatory" evidence="21">
    <location>
        <begin position="1031"/>
        <end position="1147"/>
    </location>
</feature>
<evidence type="ECO:0000256" key="2">
    <source>
        <dbReference type="ARBA" id="ARBA00004651"/>
    </source>
</evidence>
<dbReference type="Proteomes" id="UP000282125">
    <property type="component" value="Unassembled WGS sequence"/>
</dbReference>
<dbReference type="SMART" id="SM00387">
    <property type="entry name" value="HATPase_c"/>
    <property type="match status" value="1"/>
</dbReference>
<feature type="modified residue" description="Phosphohistidine" evidence="16">
    <location>
        <position position="1220"/>
    </location>
</feature>
<keyword evidence="12" id="KW-0902">Two-component regulatory system</keyword>
<evidence type="ECO:0000256" key="7">
    <source>
        <dbReference type="ARBA" id="ARBA00022692"/>
    </source>
</evidence>
<dbReference type="InterPro" id="IPR000700">
    <property type="entry name" value="PAS-assoc_C"/>
</dbReference>
<dbReference type="SMART" id="SM00388">
    <property type="entry name" value="HisKA"/>
    <property type="match status" value="1"/>
</dbReference>
<comment type="subunit">
    <text evidence="14">At low DSF concentrations, interacts with RpfF.</text>
</comment>
<dbReference type="Pfam" id="PF00072">
    <property type="entry name" value="Response_reg"/>
    <property type="match status" value="2"/>
</dbReference>
<evidence type="ECO:0000259" key="22">
    <source>
        <dbReference type="PROSITE" id="PS50112"/>
    </source>
</evidence>
<evidence type="ECO:0000256" key="19">
    <source>
        <dbReference type="SAM" id="Phobius"/>
    </source>
</evidence>
<dbReference type="SMART" id="SM00448">
    <property type="entry name" value="REC"/>
    <property type="match status" value="2"/>
</dbReference>
<feature type="coiled-coil region" evidence="18">
    <location>
        <begin position="343"/>
        <end position="377"/>
    </location>
</feature>
<dbReference type="OrthoDB" id="9801651at2"/>
<gene>
    <name evidence="25" type="ORF">EG244_19495</name>
</gene>
<keyword evidence="13 19" id="KW-0472">Membrane</keyword>
<name>A0A3P3D4L4_9RHOB</name>
<evidence type="ECO:0000259" key="21">
    <source>
        <dbReference type="PROSITE" id="PS50110"/>
    </source>
</evidence>
<keyword evidence="6" id="KW-0808">Transferase</keyword>
<evidence type="ECO:0000256" key="16">
    <source>
        <dbReference type="PROSITE-ProRule" id="PRU00110"/>
    </source>
</evidence>
<evidence type="ECO:0000313" key="26">
    <source>
        <dbReference type="Proteomes" id="UP000282125"/>
    </source>
</evidence>
<organism evidence="25 26">
    <name type="scientific">Falsigemmobacter faecalis</name>
    <dbReference type="NCBI Taxonomy" id="2488730"/>
    <lineage>
        <taxon>Bacteria</taxon>
        <taxon>Pseudomonadati</taxon>
        <taxon>Pseudomonadota</taxon>
        <taxon>Alphaproteobacteria</taxon>
        <taxon>Rhodobacterales</taxon>
        <taxon>Paracoccaceae</taxon>
        <taxon>Falsigemmobacter</taxon>
    </lineage>
</organism>
<dbReference type="InterPro" id="IPR036641">
    <property type="entry name" value="HPT_dom_sf"/>
</dbReference>
<dbReference type="RefSeq" id="WP_124966825.1">
    <property type="nucleotide sequence ID" value="NZ_RRAZ01000059.1"/>
</dbReference>
<dbReference type="EMBL" id="RRAZ01000059">
    <property type="protein sequence ID" value="RRH68342.1"/>
    <property type="molecule type" value="Genomic_DNA"/>
</dbReference>
<dbReference type="GO" id="GO:0000155">
    <property type="term" value="F:phosphorelay sensor kinase activity"/>
    <property type="evidence" value="ECO:0007669"/>
    <property type="project" value="InterPro"/>
</dbReference>
<dbReference type="PROSITE" id="PS50113">
    <property type="entry name" value="PAC"/>
    <property type="match status" value="1"/>
</dbReference>
<keyword evidence="8" id="KW-0547">Nucleotide-binding</keyword>
<evidence type="ECO:0000256" key="9">
    <source>
        <dbReference type="ARBA" id="ARBA00022777"/>
    </source>
</evidence>
<dbReference type="InterPro" id="IPR003661">
    <property type="entry name" value="HisK_dim/P_dom"/>
</dbReference>
<dbReference type="Pfam" id="PF08447">
    <property type="entry name" value="PAS_3"/>
    <property type="match status" value="2"/>
</dbReference>
<dbReference type="Gene3D" id="3.30.450.20">
    <property type="entry name" value="PAS domain"/>
    <property type="match status" value="2"/>
</dbReference>
<proteinExistence type="predicted"/>
<keyword evidence="26" id="KW-1185">Reference proteome</keyword>
<keyword evidence="10" id="KW-0067">ATP-binding</keyword>
<dbReference type="GO" id="GO:0005524">
    <property type="term" value="F:ATP binding"/>
    <property type="evidence" value="ECO:0007669"/>
    <property type="project" value="UniProtKB-KW"/>
</dbReference>
<protein>
    <recommendedName>
        <fullName evidence="15">Sensory/regulatory protein RpfC</fullName>
        <ecNumber evidence="3">2.7.13.3</ecNumber>
    </recommendedName>
</protein>
<dbReference type="PANTHER" id="PTHR45339">
    <property type="entry name" value="HYBRID SIGNAL TRANSDUCTION HISTIDINE KINASE J"/>
    <property type="match status" value="1"/>
</dbReference>
<dbReference type="SUPFAM" id="SSF55785">
    <property type="entry name" value="PYP-like sensor domain (PAS domain)"/>
    <property type="match status" value="2"/>
</dbReference>
<dbReference type="PROSITE" id="PS50112">
    <property type="entry name" value="PAS"/>
    <property type="match status" value="1"/>
</dbReference>
<dbReference type="EC" id="2.7.13.3" evidence="3"/>
<keyword evidence="5 17" id="KW-0597">Phosphoprotein</keyword>
<comment type="catalytic activity">
    <reaction evidence="1">
        <text>ATP + protein L-histidine = ADP + protein N-phospho-L-histidine.</text>
        <dbReference type="EC" id="2.7.13.3"/>
    </reaction>
</comment>
<dbReference type="Pfam" id="PF02518">
    <property type="entry name" value="HATPase_c"/>
    <property type="match status" value="1"/>
</dbReference>
<dbReference type="PROSITE" id="PS50894">
    <property type="entry name" value="HPT"/>
    <property type="match status" value="1"/>
</dbReference>
<dbReference type="CDD" id="cd00082">
    <property type="entry name" value="HisKA"/>
    <property type="match status" value="1"/>
</dbReference>
<evidence type="ECO:0000313" key="25">
    <source>
        <dbReference type="EMBL" id="RRH68342.1"/>
    </source>
</evidence>
<dbReference type="InterPro" id="IPR003594">
    <property type="entry name" value="HATPase_dom"/>
</dbReference>
<evidence type="ECO:0000256" key="14">
    <source>
        <dbReference type="ARBA" id="ARBA00064003"/>
    </source>
</evidence>
<evidence type="ECO:0000256" key="4">
    <source>
        <dbReference type="ARBA" id="ARBA00022475"/>
    </source>
</evidence>
<evidence type="ECO:0000256" key="6">
    <source>
        <dbReference type="ARBA" id="ARBA00022679"/>
    </source>
</evidence>
<dbReference type="InterPro" id="IPR035965">
    <property type="entry name" value="PAS-like_dom_sf"/>
</dbReference>
<dbReference type="CDD" id="cd00088">
    <property type="entry name" value="HPT"/>
    <property type="match status" value="1"/>
</dbReference>
<comment type="caution">
    <text evidence="25">The sequence shown here is derived from an EMBL/GenBank/DDBJ whole genome shotgun (WGS) entry which is preliminary data.</text>
</comment>
<feature type="transmembrane region" description="Helical" evidence="19">
    <location>
        <begin position="275"/>
        <end position="296"/>
    </location>
</feature>
<dbReference type="SUPFAM" id="SSF47226">
    <property type="entry name" value="Histidine-containing phosphotransfer domain, HPT domain"/>
    <property type="match status" value="1"/>
</dbReference>
<dbReference type="InterPro" id="IPR011006">
    <property type="entry name" value="CheY-like_superfamily"/>
</dbReference>
<dbReference type="CDD" id="cd17546">
    <property type="entry name" value="REC_hyHK_CKI1_RcsC-like"/>
    <property type="match status" value="2"/>
</dbReference>
<dbReference type="PRINTS" id="PR00344">
    <property type="entry name" value="BCTRLSENSOR"/>
</dbReference>
<dbReference type="Gene3D" id="6.10.340.10">
    <property type="match status" value="1"/>
</dbReference>
<dbReference type="PROSITE" id="PS50110">
    <property type="entry name" value="RESPONSE_REGULATORY"/>
    <property type="match status" value="2"/>
</dbReference>
<feature type="domain" description="PAS" evidence="22">
    <location>
        <begin position="488"/>
        <end position="558"/>
    </location>
</feature>
<dbReference type="Gene3D" id="1.20.120.160">
    <property type="entry name" value="HPT domain"/>
    <property type="match status" value="1"/>
</dbReference>
<evidence type="ECO:0000256" key="10">
    <source>
        <dbReference type="ARBA" id="ARBA00022840"/>
    </source>
</evidence>
<dbReference type="PROSITE" id="PS50109">
    <property type="entry name" value="HIS_KIN"/>
    <property type="match status" value="1"/>
</dbReference>
<accession>A0A3P3D4L4</accession>
<dbReference type="InterPro" id="IPR013655">
    <property type="entry name" value="PAS_fold_3"/>
</dbReference>
<dbReference type="InterPro" id="IPR036890">
    <property type="entry name" value="HATPase_C_sf"/>
</dbReference>
<dbReference type="FunFam" id="1.10.287.130:FF:000002">
    <property type="entry name" value="Two-component osmosensing histidine kinase"/>
    <property type="match status" value="1"/>
</dbReference>
<dbReference type="CDD" id="cd16922">
    <property type="entry name" value="HATPase_EvgS-ArcB-TorS-like"/>
    <property type="match status" value="1"/>
</dbReference>
<keyword evidence="4" id="KW-1003">Cell membrane</keyword>
<keyword evidence="11 19" id="KW-1133">Transmembrane helix</keyword>
<evidence type="ECO:0000256" key="18">
    <source>
        <dbReference type="SAM" id="Coils"/>
    </source>
</evidence>
<evidence type="ECO:0000256" key="13">
    <source>
        <dbReference type="ARBA" id="ARBA00023136"/>
    </source>
</evidence>
<evidence type="ECO:0000259" key="20">
    <source>
        <dbReference type="PROSITE" id="PS50109"/>
    </source>
</evidence>
<comment type="subcellular location">
    <subcellularLocation>
        <location evidence="2">Cell membrane</location>
        <topology evidence="2">Multi-pass membrane protein</topology>
    </subcellularLocation>
</comment>
<feature type="domain" description="Response regulatory" evidence="21">
    <location>
        <begin position="880"/>
        <end position="1002"/>
    </location>
</feature>
<dbReference type="InterPro" id="IPR036097">
    <property type="entry name" value="HisK_dim/P_sf"/>
</dbReference>
<feature type="domain" description="Histidine kinase" evidence="20">
    <location>
        <begin position="637"/>
        <end position="858"/>
    </location>
</feature>
<keyword evidence="18" id="KW-0175">Coiled coil</keyword>
<dbReference type="Gene3D" id="1.10.287.130">
    <property type="match status" value="1"/>
</dbReference>
<feature type="domain" description="PAC" evidence="23">
    <location>
        <begin position="442"/>
        <end position="494"/>
    </location>
</feature>
<dbReference type="InterPro" id="IPR005467">
    <property type="entry name" value="His_kinase_dom"/>
</dbReference>
<dbReference type="GO" id="GO:0005886">
    <property type="term" value="C:plasma membrane"/>
    <property type="evidence" value="ECO:0007669"/>
    <property type="project" value="UniProtKB-SubCell"/>
</dbReference>
<dbReference type="CDD" id="cd18774">
    <property type="entry name" value="PDC2_HK_sensor"/>
    <property type="match status" value="1"/>
</dbReference>
<dbReference type="SMART" id="SM00086">
    <property type="entry name" value="PAC"/>
    <property type="match status" value="2"/>
</dbReference>
<dbReference type="SUPFAM" id="SSF47384">
    <property type="entry name" value="Homodimeric domain of signal transducing histidine kinase"/>
    <property type="match status" value="1"/>
</dbReference>
<dbReference type="FunFam" id="3.30.565.10:FF:000010">
    <property type="entry name" value="Sensor histidine kinase RcsC"/>
    <property type="match status" value="1"/>
</dbReference>
<dbReference type="InterPro" id="IPR001789">
    <property type="entry name" value="Sig_transdc_resp-reg_receiver"/>
</dbReference>
<evidence type="ECO:0000256" key="12">
    <source>
        <dbReference type="ARBA" id="ARBA00023012"/>
    </source>
</evidence>
<reference evidence="25 26" key="1">
    <citation type="submission" date="2018-11" db="EMBL/GenBank/DDBJ databases">
        <title>Gemmobacter sp. nov., YIM 102744-1 draft genome.</title>
        <authorList>
            <person name="Li G."/>
            <person name="Jiang Y."/>
        </authorList>
    </citation>
    <scope>NUCLEOTIDE SEQUENCE [LARGE SCALE GENOMIC DNA]</scope>
    <source>
        <strain evidence="25 26">YIM 102744-1</strain>
    </source>
</reference>
<evidence type="ECO:0000256" key="3">
    <source>
        <dbReference type="ARBA" id="ARBA00012438"/>
    </source>
</evidence>
<feature type="modified residue" description="4-aspartylphosphate" evidence="17">
    <location>
        <position position="934"/>
    </location>
</feature>
<dbReference type="PANTHER" id="PTHR45339:SF1">
    <property type="entry name" value="HYBRID SIGNAL TRANSDUCTION HISTIDINE KINASE J"/>
    <property type="match status" value="1"/>
</dbReference>
<dbReference type="InterPro" id="IPR008207">
    <property type="entry name" value="Sig_transdc_His_kin_Hpt_dom"/>
</dbReference>
<evidence type="ECO:0000256" key="17">
    <source>
        <dbReference type="PROSITE-ProRule" id="PRU00169"/>
    </source>
</evidence>
<evidence type="ECO:0000259" key="24">
    <source>
        <dbReference type="PROSITE" id="PS50894"/>
    </source>
</evidence>
<dbReference type="Pfam" id="PF00512">
    <property type="entry name" value="HisKA"/>
    <property type="match status" value="1"/>
</dbReference>
<dbReference type="SUPFAM" id="SSF52172">
    <property type="entry name" value="CheY-like"/>
    <property type="match status" value="2"/>
</dbReference>
<dbReference type="InterPro" id="IPR001610">
    <property type="entry name" value="PAC"/>
</dbReference>
<keyword evidence="7 19" id="KW-0812">Transmembrane</keyword>
<sequence>MTAMHMAGFRKITLRMALAGILMLVVLPTLVVVGMALRHAGLSFQEVSRQRLLETARILSSTSEGEIGAIERLLLAKADLPPALRDVPISERTPGVSHYDMTRGPDGAWNITPLPSPEAAWLLREAADRNDTAVSNIMEMPGDPGQLNLLLATPVPLAEADENRRRMMLYQAHPRDLIRAFGRSATHPSQVVLAITDGNGRLIGRSVGGDQMIGRPVPDWGKLKSFGTESGTFRAELLDGGGVVFAFQRIQDTPGWMAVTGEAQKGYDARWLTPILYMIAASIGAILLGLVLALLLTRQILTPIRELVERARRVTEGASDEERGSIQVKPSAIVEFETLRESLDLAEEEMARRLRTARESEAQVRDSNHSLREAERLARIGSWALDLQTGEFTASEMMNELNGRGPNAPPLPMEELEKIVRPADFRRIRESIGRCIETGEPYAFEAVHFRADGSSFPVWLQGEARRNETGAIIGVQGSMQDISERAEQNARLAALADNLPRGAIFRIEVKGDYEVTVTYISGGIEDLIGREPEAIINNPNGLADSVHPDDRDSIIAMLVADSPAGTQIDQQMRLVDKSGQALWVRGRAALRIPVPGQKVWDGVILDISAERAAADALRHAKLAAETAERAKSDFLATMSHEIRTPMNSVVGMTRLALKTQLDPRQRTYLEKINSSANVLLGIINDILDFSRIEAGGLELEKAAFRMESVLETVASVNSLRAEEKGLELTFSVGSDVPSALFGDSLRLGQVLTNLVGNAIKFTTEGDVEVSIRRLDSPPEICKLEFSVRDTGIGLTEQQINGLFRPFTQANTDTARIYGGTGLGLAICRRLVELMKGNIGVTSTPGQGSIFAFTAEFSAAPDAQVVAGVRRIGLPGLQGRRVLVVDDNDTARIALSEMIRGFGMAPDTASGGAEALDLLQTAGKMGQNYDIVLLDWRMPGMDGLELARLIRGDTALSKVPAILMVTAYGHQLALSEAGELGLQGVLLKPVTQSVIFNTLMHALVEDEDGPRELQQPDISDLGKFAERLAGRRILVVDDNALNLEVASEFLSLVGVISETASNGREAIARLEQDRFDAVLMDVHMPVMNGLEAIREIRRRPEWRQLPVIALTAQASVEDEMASRSAGMNSHLTKPLDETLLYRTLTELIPADKVTPPMQSDPEPAVLAKDHRLTDLSRRFGGSGRRLARFLNGFLRDFSTMSEDYAALEKTATLTELADFAHRVKGVVGYVNANALYELSGQVEVDARAGRRDAVQNSSGELHRLMQDCVAEIRVLISLIPPEEPAAPSPAQPAEALLGEARAALPLVQSGDFAARGRLEALAGSLPEGQLRQFAQKAMAEFDDLDLEAAAAALATLITALAAITGAAT</sequence>
<evidence type="ECO:0000256" key="15">
    <source>
        <dbReference type="ARBA" id="ARBA00068150"/>
    </source>
</evidence>
<feature type="modified residue" description="4-aspartylphosphate" evidence="17">
    <location>
        <position position="1080"/>
    </location>
</feature>
<evidence type="ECO:0000256" key="11">
    <source>
        <dbReference type="ARBA" id="ARBA00022989"/>
    </source>
</evidence>
<dbReference type="Gene3D" id="3.40.50.2300">
    <property type="match status" value="2"/>
</dbReference>
<dbReference type="Gene3D" id="3.30.565.10">
    <property type="entry name" value="Histidine kinase-like ATPase, C-terminal domain"/>
    <property type="match status" value="1"/>
</dbReference>
<dbReference type="InterPro" id="IPR000014">
    <property type="entry name" value="PAS"/>
</dbReference>
<dbReference type="CDD" id="cd00130">
    <property type="entry name" value="PAS"/>
    <property type="match status" value="2"/>
</dbReference>
<dbReference type="InterPro" id="IPR004358">
    <property type="entry name" value="Sig_transdc_His_kin-like_C"/>
</dbReference>
<dbReference type="SUPFAM" id="SSF55874">
    <property type="entry name" value="ATPase domain of HSP90 chaperone/DNA topoisomerase II/histidine kinase"/>
    <property type="match status" value="1"/>
</dbReference>